<accession>A0A0H0XPJ6</accession>
<evidence type="ECO:0000313" key="9">
    <source>
        <dbReference type="Proteomes" id="UP000053455"/>
    </source>
</evidence>
<dbReference type="PATRIC" id="fig|874156.12.peg.237"/>
<keyword evidence="6 7" id="KW-0472">Membrane</keyword>
<keyword evidence="3" id="KW-0808">Transferase</keyword>
<dbReference type="AlphaFoldDB" id="A0A0H0XPJ6"/>
<evidence type="ECO:0008006" key="10">
    <source>
        <dbReference type="Google" id="ProtNLM"/>
    </source>
</evidence>
<dbReference type="EMBL" id="LBHU01000001">
    <property type="protein sequence ID" value="KLI64279.1"/>
    <property type="molecule type" value="Genomic_DNA"/>
</dbReference>
<evidence type="ECO:0000256" key="3">
    <source>
        <dbReference type="ARBA" id="ARBA00022679"/>
    </source>
</evidence>
<evidence type="ECO:0000256" key="6">
    <source>
        <dbReference type="ARBA" id="ARBA00023136"/>
    </source>
</evidence>
<evidence type="ECO:0000256" key="5">
    <source>
        <dbReference type="ARBA" id="ARBA00022989"/>
    </source>
</evidence>
<keyword evidence="4 7" id="KW-0812">Transmembrane</keyword>
<dbReference type="STRING" id="874156.GCA_001021555_01056"/>
<evidence type="ECO:0000256" key="1">
    <source>
        <dbReference type="ARBA" id="ARBA00004141"/>
    </source>
</evidence>
<dbReference type="PANTHER" id="PTHR43867:SF2">
    <property type="entry name" value="CELLULOSE SYNTHASE CATALYTIC SUBUNIT A [UDP-FORMING]"/>
    <property type="match status" value="1"/>
</dbReference>
<keyword evidence="9" id="KW-1185">Reference proteome</keyword>
<dbReference type="Gene3D" id="3.90.550.10">
    <property type="entry name" value="Spore Coat Polysaccharide Biosynthesis Protein SpsA, Chain A"/>
    <property type="match status" value="1"/>
</dbReference>
<dbReference type="GO" id="GO:0016020">
    <property type="term" value="C:membrane"/>
    <property type="evidence" value="ECO:0007669"/>
    <property type="project" value="UniProtKB-SubCell"/>
</dbReference>
<dbReference type="InterPro" id="IPR029044">
    <property type="entry name" value="Nucleotide-diphossugar_trans"/>
</dbReference>
<dbReference type="SUPFAM" id="SSF53448">
    <property type="entry name" value="Nucleotide-diphospho-sugar transferases"/>
    <property type="match status" value="1"/>
</dbReference>
<gene>
    <name evidence="8" type="ORF">AAV99_01130</name>
</gene>
<evidence type="ECO:0000256" key="2">
    <source>
        <dbReference type="ARBA" id="ARBA00022676"/>
    </source>
</evidence>
<sequence>MDLTDWSALELLALIEYELLLFAGFFFLLGAIDEFAMDAIWLWLRITGRSKTHSVKRADVRHRRLSGNIAVLIPAWQEAEVIGQTLGHALKAWTHGNVDFYIGCYRNDPSSLQAAIEGAGGDPRVRLVVHDRAGPTTKADCLNRLYRAMERDEAVRGRQFRTVVLHDAEDLVDPAALGLIDRAIDDCEFVQLPVLPIPHPSSPWVGSHYCEEFAESHGKAMVVRDALGAGIPAAGVGCAFRRSLLARMVPSGHMAGDGTGPFSGLSLTEDYELGLMVGAAGGRSRFLRVRGEDGQLIATRSYFPATLAEAVRQKSRWVHGIAFQGWDRLGWSGTLVENWMRLRDRRGPLSAVVLLTGYSLLVLALALTALEVAGYDRPWEPTPLLVVLLGLNMAAFVWRVIMRFTFTAREYGPMEGLHAVLRIPLSNIIAIMAGRRALFAYGRTLGGADVIWDKTVHRDQPALPQNLAAVMERGA</sequence>
<name>A0A0H0XPJ6_9SPHN</name>
<protein>
    <recommendedName>
        <fullName evidence="10">Bacteriophage N4 adsorption protein B</fullName>
    </recommendedName>
</protein>
<evidence type="ECO:0000313" key="8">
    <source>
        <dbReference type="EMBL" id="KLI64279.1"/>
    </source>
</evidence>
<dbReference type="OrthoDB" id="5294733at2"/>
<dbReference type="GO" id="GO:0016757">
    <property type="term" value="F:glycosyltransferase activity"/>
    <property type="evidence" value="ECO:0007669"/>
    <property type="project" value="UniProtKB-KW"/>
</dbReference>
<dbReference type="InterPro" id="IPR050321">
    <property type="entry name" value="Glycosyltr_2/OpgH_subfam"/>
</dbReference>
<comment type="caution">
    <text evidence="8">The sequence shown here is derived from an EMBL/GenBank/DDBJ whole genome shotgun (WGS) entry which is preliminary data.</text>
</comment>
<feature type="transmembrane region" description="Helical" evidence="7">
    <location>
        <begin position="349"/>
        <end position="370"/>
    </location>
</feature>
<dbReference type="NCBIfam" id="NF011307">
    <property type="entry name" value="PRK14716.1-5"/>
    <property type="match status" value="1"/>
</dbReference>
<dbReference type="PANTHER" id="PTHR43867">
    <property type="entry name" value="CELLULOSE SYNTHASE CATALYTIC SUBUNIT A [UDP-FORMING]"/>
    <property type="match status" value="1"/>
</dbReference>
<organism evidence="8 9">
    <name type="scientific">Aurantiacibacter marinus</name>
    <dbReference type="NCBI Taxonomy" id="874156"/>
    <lineage>
        <taxon>Bacteria</taxon>
        <taxon>Pseudomonadati</taxon>
        <taxon>Pseudomonadota</taxon>
        <taxon>Alphaproteobacteria</taxon>
        <taxon>Sphingomonadales</taxon>
        <taxon>Erythrobacteraceae</taxon>
        <taxon>Aurantiacibacter</taxon>
    </lineage>
</organism>
<keyword evidence="5 7" id="KW-1133">Transmembrane helix</keyword>
<dbReference type="Pfam" id="PF13641">
    <property type="entry name" value="Glyco_tranf_2_3"/>
    <property type="match status" value="1"/>
</dbReference>
<evidence type="ECO:0000256" key="7">
    <source>
        <dbReference type="SAM" id="Phobius"/>
    </source>
</evidence>
<dbReference type="RefSeq" id="WP_047092140.1">
    <property type="nucleotide sequence ID" value="NZ_LBHU01000001.1"/>
</dbReference>
<proteinExistence type="predicted"/>
<reference evidence="8 9" key="1">
    <citation type="submission" date="2015-04" db="EMBL/GenBank/DDBJ databases">
        <title>The draft genome sequence of Erythrobacter marinus HWDM-33.</title>
        <authorList>
            <person name="Zhuang L."/>
            <person name="Liu Y."/>
            <person name="Shao Z."/>
        </authorList>
    </citation>
    <scope>NUCLEOTIDE SEQUENCE [LARGE SCALE GENOMIC DNA]</scope>
    <source>
        <strain evidence="8 9">HWDM-33</strain>
    </source>
</reference>
<feature type="transmembrane region" description="Helical" evidence="7">
    <location>
        <begin position="382"/>
        <end position="401"/>
    </location>
</feature>
<feature type="transmembrane region" description="Helical" evidence="7">
    <location>
        <begin position="20"/>
        <end position="44"/>
    </location>
</feature>
<keyword evidence="2" id="KW-0328">Glycosyltransferase</keyword>
<comment type="subcellular location">
    <subcellularLocation>
        <location evidence="1">Membrane</location>
        <topology evidence="1">Multi-pass membrane protein</topology>
    </subcellularLocation>
</comment>
<evidence type="ECO:0000256" key="4">
    <source>
        <dbReference type="ARBA" id="ARBA00022692"/>
    </source>
</evidence>
<dbReference type="Proteomes" id="UP000053455">
    <property type="component" value="Unassembled WGS sequence"/>
</dbReference>